<dbReference type="InterPro" id="IPR024775">
    <property type="entry name" value="DinB-like"/>
</dbReference>
<keyword evidence="3" id="KW-1185">Reference proteome</keyword>
<feature type="domain" description="DinB-like" evidence="1">
    <location>
        <begin position="37"/>
        <end position="164"/>
    </location>
</feature>
<proteinExistence type="predicted"/>
<sequence>MKISDLNSGEYLAYYQTYLNYLPEQDLIELLSDLKTSFLDFLSGLKEADLQHQYAPQKWTVAEVLQHMLDTERIFQYRSLCIARKDLKSLPGFDQDAYVPNSLANRRDLNSFILEFTAVRDSGIALYKTLNDEMLTELGEASGAKLSPRAAGFITAGHQVHHQNLFKTLYNL</sequence>
<name>A0ABS9EFU6_9FLAO</name>
<dbReference type="Pfam" id="PF12867">
    <property type="entry name" value="DinB_2"/>
    <property type="match status" value="1"/>
</dbReference>
<dbReference type="RefSeq" id="WP_236133860.1">
    <property type="nucleotide sequence ID" value="NZ_JAKGTH010000008.1"/>
</dbReference>
<gene>
    <name evidence="2" type="ORF">L1I30_08545</name>
</gene>
<dbReference type="Proteomes" id="UP001179363">
    <property type="component" value="Unassembled WGS sequence"/>
</dbReference>
<dbReference type="Gene3D" id="1.20.120.450">
    <property type="entry name" value="dinb family like domain"/>
    <property type="match status" value="1"/>
</dbReference>
<protein>
    <submittedName>
        <fullName evidence="2">DinB family protein</fullName>
    </submittedName>
</protein>
<dbReference type="InterPro" id="IPR034660">
    <property type="entry name" value="DinB/YfiT-like"/>
</dbReference>
<dbReference type="SUPFAM" id="SSF109854">
    <property type="entry name" value="DinB/YfiT-like putative metalloenzymes"/>
    <property type="match status" value="1"/>
</dbReference>
<accession>A0ABS9EFU6</accession>
<organism evidence="2 3">
    <name type="scientific">Gillisia lutea</name>
    <dbReference type="NCBI Taxonomy" id="2909668"/>
    <lineage>
        <taxon>Bacteria</taxon>
        <taxon>Pseudomonadati</taxon>
        <taxon>Bacteroidota</taxon>
        <taxon>Flavobacteriia</taxon>
        <taxon>Flavobacteriales</taxon>
        <taxon>Flavobacteriaceae</taxon>
        <taxon>Gillisia</taxon>
    </lineage>
</organism>
<evidence type="ECO:0000313" key="2">
    <source>
        <dbReference type="EMBL" id="MCF4101711.1"/>
    </source>
</evidence>
<evidence type="ECO:0000313" key="3">
    <source>
        <dbReference type="Proteomes" id="UP001179363"/>
    </source>
</evidence>
<comment type="caution">
    <text evidence="2">The sequence shown here is derived from an EMBL/GenBank/DDBJ whole genome shotgun (WGS) entry which is preliminary data.</text>
</comment>
<dbReference type="EMBL" id="JAKGTH010000008">
    <property type="protein sequence ID" value="MCF4101711.1"/>
    <property type="molecule type" value="Genomic_DNA"/>
</dbReference>
<evidence type="ECO:0000259" key="1">
    <source>
        <dbReference type="Pfam" id="PF12867"/>
    </source>
</evidence>
<reference evidence="2" key="1">
    <citation type="submission" date="2022-01" db="EMBL/GenBank/DDBJ databases">
        <title>Gillisia lutea sp. nov., isolated from marine plastic residues from the Malvarosa beach (Valencia, Spain).</title>
        <authorList>
            <person name="Vidal-Verdu A."/>
            <person name="Molina-Menor E."/>
            <person name="Satari L."/>
            <person name="Pascual J."/>
            <person name="Pereto J."/>
            <person name="Porcar M."/>
        </authorList>
    </citation>
    <scope>NUCLEOTIDE SEQUENCE</scope>
    <source>
        <strain evidence="2">M10.2A</strain>
    </source>
</reference>